<dbReference type="EMBL" id="MU266391">
    <property type="protein sequence ID" value="KAH7925968.1"/>
    <property type="molecule type" value="Genomic_DNA"/>
</dbReference>
<gene>
    <name evidence="1" type="ORF">BV22DRAFT_1033358</name>
</gene>
<name>A0ACB8BL89_9AGAM</name>
<proteinExistence type="predicted"/>
<protein>
    <submittedName>
        <fullName evidence="1">Uncharacterized protein</fullName>
    </submittedName>
</protein>
<dbReference type="Proteomes" id="UP000790709">
    <property type="component" value="Unassembled WGS sequence"/>
</dbReference>
<reference evidence="1" key="1">
    <citation type="journal article" date="2021" name="New Phytol.">
        <title>Evolutionary innovations through gain and loss of genes in the ectomycorrhizal Boletales.</title>
        <authorList>
            <person name="Wu G."/>
            <person name="Miyauchi S."/>
            <person name="Morin E."/>
            <person name="Kuo A."/>
            <person name="Drula E."/>
            <person name="Varga T."/>
            <person name="Kohler A."/>
            <person name="Feng B."/>
            <person name="Cao Y."/>
            <person name="Lipzen A."/>
            <person name="Daum C."/>
            <person name="Hundley H."/>
            <person name="Pangilinan J."/>
            <person name="Johnson J."/>
            <person name="Barry K."/>
            <person name="LaButti K."/>
            <person name="Ng V."/>
            <person name="Ahrendt S."/>
            <person name="Min B."/>
            <person name="Choi I.G."/>
            <person name="Park H."/>
            <person name="Plett J.M."/>
            <person name="Magnuson J."/>
            <person name="Spatafora J.W."/>
            <person name="Nagy L.G."/>
            <person name="Henrissat B."/>
            <person name="Grigoriev I.V."/>
            <person name="Yang Z.L."/>
            <person name="Xu J."/>
            <person name="Martin F.M."/>
        </authorList>
    </citation>
    <scope>NUCLEOTIDE SEQUENCE</scope>
    <source>
        <strain evidence="1">KUC20120723A-06</strain>
    </source>
</reference>
<organism evidence="1 2">
    <name type="scientific">Leucogyrophana mollusca</name>
    <dbReference type="NCBI Taxonomy" id="85980"/>
    <lineage>
        <taxon>Eukaryota</taxon>
        <taxon>Fungi</taxon>
        <taxon>Dikarya</taxon>
        <taxon>Basidiomycota</taxon>
        <taxon>Agaricomycotina</taxon>
        <taxon>Agaricomycetes</taxon>
        <taxon>Agaricomycetidae</taxon>
        <taxon>Boletales</taxon>
        <taxon>Boletales incertae sedis</taxon>
        <taxon>Leucogyrophana</taxon>
    </lineage>
</organism>
<keyword evidence="2" id="KW-1185">Reference proteome</keyword>
<sequence length="201" mass="22376">MIVTEMLLLLRTLVLWHDNRKLKVVLIVIYVVSLVIIIACYGVIYATGVGSICNLRLPNHHSENGYQVISGPYWAVALFEFAVIWMTIYHGYHSRASFDGYSGGRLTNALRKGNLVYACPLFATSSANIALYFFPPSDGWSGLVFVFQCVLHGALGSRITFELRDAYGRNGSGATTSDIQFARIRRQELVFESQAWSSVAP</sequence>
<comment type="caution">
    <text evidence="1">The sequence shown here is derived from an EMBL/GenBank/DDBJ whole genome shotgun (WGS) entry which is preliminary data.</text>
</comment>
<accession>A0ACB8BL89</accession>
<evidence type="ECO:0000313" key="2">
    <source>
        <dbReference type="Proteomes" id="UP000790709"/>
    </source>
</evidence>
<evidence type="ECO:0000313" key="1">
    <source>
        <dbReference type="EMBL" id="KAH7925968.1"/>
    </source>
</evidence>